<dbReference type="Pfam" id="PF12781">
    <property type="entry name" value="AAA_9"/>
    <property type="match status" value="1"/>
</dbReference>
<dbReference type="PaxDb" id="67767-A0A0J7KCT5"/>
<reference evidence="4 5" key="1">
    <citation type="submission" date="2015-04" db="EMBL/GenBank/DDBJ databases">
        <title>Lasius niger genome sequencing.</title>
        <authorList>
            <person name="Konorov E.A."/>
            <person name="Nikitin M.A."/>
            <person name="Kirill M.V."/>
            <person name="Chang P."/>
        </authorList>
    </citation>
    <scope>NUCLEOTIDE SEQUENCE [LARGE SCALE GENOMIC DNA]</scope>
    <source>
        <tissue evidence="4">Whole</tissue>
    </source>
</reference>
<dbReference type="GO" id="GO:0030286">
    <property type="term" value="C:dynein complex"/>
    <property type="evidence" value="ECO:0007669"/>
    <property type="project" value="InterPro"/>
</dbReference>
<evidence type="ECO:0000259" key="3">
    <source>
        <dbReference type="Pfam" id="PF12781"/>
    </source>
</evidence>
<organism evidence="4 5">
    <name type="scientific">Lasius niger</name>
    <name type="common">Black garden ant</name>
    <dbReference type="NCBI Taxonomy" id="67767"/>
    <lineage>
        <taxon>Eukaryota</taxon>
        <taxon>Metazoa</taxon>
        <taxon>Ecdysozoa</taxon>
        <taxon>Arthropoda</taxon>
        <taxon>Hexapoda</taxon>
        <taxon>Insecta</taxon>
        <taxon>Pterygota</taxon>
        <taxon>Neoptera</taxon>
        <taxon>Endopterygota</taxon>
        <taxon>Hymenoptera</taxon>
        <taxon>Apocrita</taxon>
        <taxon>Aculeata</taxon>
        <taxon>Formicoidea</taxon>
        <taxon>Formicidae</taxon>
        <taxon>Formicinae</taxon>
        <taxon>Lasius</taxon>
        <taxon>Lasius</taxon>
    </lineage>
</organism>
<dbReference type="GO" id="GO:0045505">
    <property type="term" value="F:dynein intermediate chain binding"/>
    <property type="evidence" value="ECO:0007669"/>
    <property type="project" value="InterPro"/>
</dbReference>
<feature type="domain" description="Dynein heavy chain ATP-binding dynein motor region" evidence="3">
    <location>
        <begin position="285"/>
        <end position="506"/>
    </location>
</feature>
<dbReference type="Gene3D" id="6.10.140.1060">
    <property type="match status" value="1"/>
</dbReference>
<dbReference type="InterPro" id="IPR024743">
    <property type="entry name" value="Dynein_HC_stalk"/>
</dbReference>
<dbReference type="PANTHER" id="PTHR22878:SF73">
    <property type="entry name" value="DYNEIN AXONEMAL HEAVY CHAIN 1"/>
    <property type="match status" value="1"/>
</dbReference>
<dbReference type="InterPro" id="IPR035706">
    <property type="entry name" value="AAA_9"/>
</dbReference>
<sequence length="509" mass="57912">MLEAAEASLKALNKNDITEVKAMKRPPVGVLLVIEAMCIVNNVKPHKLPGKLPGEKILDYWTPGSQMLADPVHFLYTMEHFRKEDITEEMINKLKDYIENPNFEPAKVLQVSKACHSLCLWVHAMYNYYFVNKKVTPKMVALAKAEEILVETEKTLAVAMARLREVEEGIEKLQDQLREKEAKKADLERQKQLCEERMARAVRLIVGLSDEQKRWIIMVDDIKVSLKNAIGDILLSSGAIAYLTPFTDTYRQELLAIWYNALGDDVPHTQGSKPVLILGNQMEIRNWHIDGLPRDALSVENAVLVMNSNRWPLFIDPQAQANKWIRNMYKPIGLVIAKITDKNLLRIIEICVRVGKPCLIENVGTELEAALDPILTRSLFKHAGQSSIKIGENIVPYNFDFRLYLTTRLSNPHYTPEIAVKVLIVNFALTVSGLVDQMLSLVTIKERPDLEQERNMLIVSSAEMKRDLKAIEHRILHRLAISKESIIDDIDLILNLEASKAKSEEIKVE</sequence>
<dbReference type="STRING" id="67767.A0A0J7KCT5"/>
<dbReference type="InterPro" id="IPR027417">
    <property type="entry name" value="P-loop_NTPase"/>
</dbReference>
<evidence type="ECO:0000313" key="5">
    <source>
        <dbReference type="Proteomes" id="UP000036403"/>
    </source>
</evidence>
<dbReference type="Gene3D" id="3.40.50.300">
    <property type="entry name" value="P-loop containing nucleotide triphosphate hydrolases"/>
    <property type="match status" value="1"/>
</dbReference>
<dbReference type="PANTHER" id="PTHR22878">
    <property type="entry name" value="DYNEIN HEAVY CHAIN 6, AXONEMAL-LIKE-RELATED"/>
    <property type="match status" value="1"/>
</dbReference>
<feature type="coiled-coil region" evidence="1">
    <location>
        <begin position="142"/>
        <end position="204"/>
    </location>
</feature>
<gene>
    <name evidence="4" type="ORF">RF55_12564</name>
</gene>
<dbReference type="Pfam" id="PF12777">
    <property type="entry name" value="MT"/>
    <property type="match status" value="1"/>
</dbReference>
<dbReference type="GO" id="GO:0051959">
    <property type="term" value="F:dynein light intermediate chain binding"/>
    <property type="evidence" value="ECO:0007669"/>
    <property type="project" value="InterPro"/>
</dbReference>
<keyword evidence="1" id="KW-0175">Coiled coil</keyword>
<dbReference type="Gene3D" id="1.20.920.20">
    <property type="match status" value="1"/>
</dbReference>
<evidence type="ECO:0000313" key="4">
    <source>
        <dbReference type="EMBL" id="KMQ88021.1"/>
    </source>
</evidence>
<dbReference type="GO" id="GO:0007018">
    <property type="term" value="P:microtubule-based movement"/>
    <property type="evidence" value="ECO:0007669"/>
    <property type="project" value="InterPro"/>
</dbReference>
<dbReference type="EMBL" id="LBMM01009569">
    <property type="protein sequence ID" value="KMQ88021.1"/>
    <property type="molecule type" value="Genomic_DNA"/>
</dbReference>
<dbReference type="InterPro" id="IPR026983">
    <property type="entry name" value="DHC"/>
</dbReference>
<comment type="caution">
    <text evidence="4">The sequence shown here is derived from an EMBL/GenBank/DDBJ whole genome shotgun (WGS) entry which is preliminary data.</text>
</comment>
<name>A0A0J7KCT5_LASNI</name>
<dbReference type="FunFam" id="3.40.50.300:FF:001145">
    <property type="entry name" value="Putative dynein heavy chain"/>
    <property type="match status" value="1"/>
</dbReference>
<keyword evidence="5" id="KW-1185">Reference proteome</keyword>
<dbReference type="AlphaFoldDB" id="A0A0J7KCT5"/>
<accession>A0A0J7KCT5</accession>
<protein>
    <submittedName>
        <fullName evidence="4">Dynein heavy chain axonemal</fullName>
    </submittedName>
</protein>
<dbReference type="Proteomes" id="UP000036403">
    <property type="component" value="Unassembled WGS sequence"/>
</dbReference>
<evidence type="ECO:0000256" key="1">
    <source>
        <dbReference type="SAM" id="Coils"/>
    </source>
</evidence>
<feature type="domain" description="Dynein heavy chain coiled coil stalk" evidence="2">
    <location>
        <begin position="2"/>
        <end position="256"/>
    </location>
</feature>
<proteinExistence type="predicted"/>
<dbReference type="OrthoDB" id="424310at2759"/>
<evidence type="ECO:0000259" key="2">
    <source>
        <dbReference type="Pfam" id="PF12777"/>
    </source>
</evidence>